<evidence type="ECO:0000313" key="2">
    <source>
        <dbReference type="Proteomes" id="UP000653692"/>
    </source>
</evidence>
<name>A0A832ZDQ5_9EURY</name>
<organism evidence="1 2">
    <name type="scientific">Thermococcus paralvinellae</name>
    <dbReference type="NCBI Taxonomy" id="582419"/>
    <lineage>
        <taxon>Archaea</taxon>
        <taxon>Methanobacteriati</taxon>
        <taxon>Methanobacteriota</taxon>
        <taxon>Thermococci</taxon>
        <taxon>Thermococcales</taxon>
        <taxon>Thermococcaceae</taxon>
        <taxon>Thermococcus</taxon>
    </lineage>
</organism>
<dbReference type="EMBL" id="DQUR01000210">
    <property type="protein sequence ID" value="HIP89505.1"/>
    <property type="molecule type" value="Genomic_DNA"/>
</dbReference>
<protein>
    <submittedName>
        <fullName evidence="1">Glutaredoxin</fullName>
    </submittedName>
</protein>
<dbReference type="AlphaFoldDB" id="A0A832ZDQ5"/>
<accession>A0A832ZDQ5</accession>
<comment type="caution">
    <text evidence="1">The sequence shown here is derived from an EMBL/GenBank/DDBJ whole genome shotgun (WGS) entry which is preliminary data.</text>
</comment>
<gene>
    <name evidence="1" type="ORF">EYH24_06205</name>
</gene>
<reference evidence="1" key="1">
    <citation type="journal article" date="2020" name="ISME J.">
        <title>Gammaproteobacteria mediating utilization of methyl-, sulfur- and petroleum organic compounds in deep ocean hydrothermal plumes.</title>
        <authorList>
            <person name="Zhou Z."/>
            <person name="Liu Y."/>
            <person name="Pan J."/>
            <person name="Cron B.R."/>
            <person name="Toner B.M."/>
            <person name="Anantharaman K."/>
            <person name="Breier J.A."/>
            <person name="Dick G.J."/>
            <person name="Li M."/>
        </authorList>
    </citation>
    <scope>NUCLEOTIDE SEQUENCE</scope>
    <source>
        <strain evidence="1">SZUA-1476</strain>
    </source>
</reference>
<evidence type="ECO:0000313" key="1">
    <source>
        <dbReference type="EMBL" id="HIP89505.1"/>
    </source>
</evidence>
<dbReference type="Proteomes" id="UP000653692">
    <property type="component" value="Unassembled WGS sequence"/>
</dbReference>
<proteinExistence type="predicted"/>
<sequence length="41" mass="4474">SALEEGGVVFISDKTYVIPSNQTEIIKKLENIFTSGEASEE</sequence>
<feature type="non-terminal residue" evidence="1">
    <location>
        <position position="1"/>
    </location>
</feature>